<gene>
    <name evidence="2" type="primary">mcm5_4</name>
    <name evidence="2" type="ORF">CM83_99019</name>
    <name evidence="3" type="ORF">g.96924</name>
</gene>
<protein>
    <submittedName>
        <fullName evidence="2">DNA replication licensing factor mcm5</fullName>
    </submittedName>
</protein>
<reference evidence="2" key="2">
    <citation type="submission" date="2014-07" db="EMBL/GenBank/DDBJ databases">
        <authorList>
            <person name="Hull J."/>
        </authorList>
    </citation>
    <scope>NUCLEOTIDE SEQUENCE</scope>
</reference>
<dbReference type="Pfam" id="PF14551">
    <property type="entry name" value="MCM_N"/>
    <property type="match status" value="1"/>
</dbReference>
<evidence type="ECO:0000313" key="2">
    <source>
        <dbReference type="EMBL" id="JAG39309.1"/>
    </source>
</evidence>
<dbReference type="InterPro" id="IPR027925">
    <property type="entry name" value="MCM_N"/>
</dbReference>
<accession>A0A0A9Z486</accession>
<reference evidence="2" key="1">
    <citation type="journal article" date="2014" name="PLoS ONE">
        <title>Transcriptome-Based Identification of ABC Transporters in the Western Tarnished Plant Bug Lygus hesperus.</title>
        <authorList>
            <person name="Hull J.J."/>
            <person name="Chaney K."/>
            <person name="Geib S.M."/>
            <person name="Fabrick J.A."/>
            <person name="Brent C.S."/>
            <person name="Walsh D."/>
            <person name="Lavine L.C."/>
        </authorList>
    </citation>
    <scope>NUCLEOTIDE SEQUENCE</scope>
</reference>
<dbReference type="EMBL" id="GDHC01021842">
    <property type="protein sequence ID" value="JAP96786.1"/>
    <property type="molecule type" value="Transcribed_RNA"/>
</dbReference>
<feature type="domain" description="MCM N-terminal" evidence="1">
    <location>
        <begin position="53"/>
        <end position="114"/>
    </location>
</feature>
<dbReference type="EMBL" id="GBHO01004295">
    <property type="protein sequence ID" value="JAG39309.1"/>
    <property type="molecule type" value="Transcribed_RNA"/>
</dbReference>
<sequence>MQNDAGLVHVTNMHGGSLLAGDGGDYNIGDPSHGDVLVGREDSSHDLRLLSMEFIEHFRVQHHFVYMEMLRHHIAAGLYFVEVQMTHVQQFSDVLFNAIQHNPTRALPIMESAI</sequence>
<evidence type="ECO:0000313" key="3">
    <source>
        <dbReference type="EMBL" id="JAP96786.1"/>
    </source>
</evidence>
<organism evidence="2">
    <name type="scientific">Lygus hesperus</name>
    <name type="common">Western plant bug</name>
    <dbReference type="NCBI Taxonomy" id="30085"/>
    <lineage>
        <taxon>Eukaryota</taxon>
        <taxon>Metazoa</taxon>
        <taxon>Ecdysozoa</taxon>
        <taxon>Arthropoda</taxon>
        <taxon>Hexapoda</taxon>
        <taxon>Insecta</taxon>
        <taxon>Pterygota</taxon>
        <taxon>Neoptera</taxon>
        <taxon>Paraneoptera</taxon>
        <taxon>Hemiptera</taxon>
        <taxon>Heteroptera</taxon>
        <taxon>Panheteroptera</taxon>
        <taxon>Cimicomorpha</taxon>
        <taxon>Miridae</taxon>
        <taxon>Mirini</taxon>
        <taxon>Lygus</taxon>
    </lineage>
</organism>
<name>A0A0A9Z486_LYGHE</name>
<dbReference type="AlphaFoldDB" id="A0A0A9Z486"/>
<dbReference type="SUPFAM" id="SSF50249">
    <property type="entry name" value="Nucleic acid-binding proteins"/>
    <property type="match status" value="1"/>
</dbReference>
<dbReference type="Gene3D" id="3.30.1640.10">
    <property type="entry name" value="mini-chromosome maintenance (MCM) complex, chain A, domain 1"/>
    <property type="match status" value="1"/>
</dbReference>
<proteinExistence type="predicted"/>
<dbReference type="InterPro" id="IPR012340">
    <property type="entry name" value="NA-bd_OB-fold"/>
</dbReference>
<evidence type="ECO:0000259" key="1">
    <source>
        <dbReference type="Pfam" id="PF14551"/>
    </source>
</evidence>
<reference evidence="3" key="3">
    <citation type="journal article" date="2016" name="Gigascience">
        <title>De novo construction of an expanded transcriptome assembly for the western tarnished plant bug, Lygus hesperus.</title>
        <authorList>
            <person name="Tassone E.E."/>
            <person name="Geib S.M."/>
            <person name="Hall B."/>
            <person name="Fabrick J.A."/>
            <person name="Brent C.S."/>
            <person name="Hull J.J."/>
        </authorList>
    </citation>
    <scope>NUCLEOTIDE SEQUENCE</scope>
</reference>